<proteinExistence type="inferred from homology"/>
<evidence type="ECO:0000256" key="1">
    <source>
        <dbReference type="ARBA" id="ARBA00002190"/>
    </source>
</evidence>
<organism evidence="7 8">
    <name type="scientific">Paraburkholderia ultramafica</name>
    <dbReference type="NCBI Taxonomy" id="1544867"/>
    <lineage>
        <taxon>Bacteria</taxon>
        <taxon>Pseudomonadati</taxon>
        <taxon>Pseudomonadota</taxon>
        <taxon>Betaproteobacteria</taxon>
        <taxon>Burkholderiales</taxon>
        <taxon>Burkholderiaceae</taxon>
        <taxon>Paraburkholderia</taxon>
    </lineage>
</organism>
<dbReference type="InterPro" id="IPR001207">
    <property type="entry name" value="Transposase_mutator"/>
</dbReference>
<protein>
    <recommendedName>
        <fullName evidence="6">Mutator family transposase</fullName>
    </recommendedName>
</protein>
<keyword evidence="8" id="KW-1185">Reference proteome</keyword>
<dbReference type="GO" id="GO:0004803">
    <property type="term" value="F:transposase activity"/>
    <property type="evidence" value="ECO:0007669"/>
    <property type="project" value="UniProtKB-UniRule"/>
</dbReference>
<dbReference type="GO" id="GO:0006313">
    <property type="term" value="P:DNA transposition"/>
    <property type="evidence" value="ECO:0007669"/>
    <property type="project" value="UniProtKB-UniRule"/>
</dbReference>
<reference evidence="7 8" key="1">
    <citation type="submission" date="2020-04" db="EMBL/GenBank/DDBJ databases">
        <authorList>
            <person name="De Canck E."/>
        </authorList>
    </citation>
    <scope>NUCLEOTIDE SEQUENCE [LARGE SCALE GENOMIC DNA]</scope>
    <source>
        <strain evidence="7 8">LMG 28614</strain>
    </source>
</reference>
<keyword evidence="5 6" id="KW-0233">DNA recombination</keyword>
<gene>
    <name evidence="7" type="ORF">LMG28614_06793</name>
</gene>
<dbReference type="EMBL" id="CADIKK010000058">
    <property type="protein sequence ID" value="CAB3808422.1"/>
    <property type="molecule type" value="Genomic_DNA"/>
</dbReference>
<evidence type="ECO:0000256" key="6">
    <source>
        <dbReference type="RuleBase" id="RU365089"/>
    </source>
</evidence>
<dbReference type="PANTHER" id="PTHR33217:SF5">
    <property type="entry name" value="MUTATOR FAMILY TRANSPOSASE"/>
    <property type="match status" value="1"/>
</dbReference>
<keyword evidence="4 6" id="KW-0238">DNA-binding</keyword>
<dbReference type="GO" id="GO:0003677">
    <property type="term" value="F:DNA binding"/>
    <property type="evidence" value="ECO:0007669"/>
    <property type="project" value="UniProtKB-UniRule"/>
</dbReference>
<sequence>MQGPLRPRGEQTLDIPRDRQATVEPQLVGKYQRRLRGFDDHVISIYARGMSVRGIRGHLLELYGLQVSPDLLSTITDEVLAEVEQWQQRPLQAMYPIVYFDALRLKIGDEGTVRNKAVYLALGIRADGPKDVLGLDRADRGCKILAEGRLPSSSACMGAMFWLLRRQDPAGGSRPSMAPRSDHSKRMMNGATLIIRRPIVLSGAEIGAVVGMLGGPFGAIAGAVIAGLAGAAAGCATGTALGETFDQKVLDNWHCRDCGHIFTILAN</sequence>
<comment type="similarity">
    <text evidence="2 6">Belongs to the transposase mutator family.</text>
</comment>
<evidence type="ECO:0000313" key="8">
    <source>
        <dbReference type="Proteomes" id="UP000494365"/>
    </source>
</evidence>
<dbReference type="AlphaFoldDB" id="A0A6S7BPB5"/>
<evidence type="ECO:0000256" key="2">
    <source>
        <dbReference type="ARBA" id="ARBA00010961"/>
    </source>
</evidence>
<evidence type="ECO:0000256" key="4">
    <source>
        <dbReference type="ARBA" id="ARBA00023125"/>
    </source>
</evidence>
<comment type="function">
    <text evidence="1 6">Required for the transposition of the insertion element.</text>
</comment>
<evidence type="ECO:0000256" key="5">
    <source>
        <dbReference type="ARBA" id="ARBA00023172"/>
    </source>
</evidence>
<keyword evidence="3 6" id="KW-0815">Transposition</keyword>
<dbReference type="Pfam" id="PF00872">
    <property type="entry name" value="Transposase_mut"/>
    <property type="match status" value="1"/>
</dbReference>
<dbReference type="PANTHER" id="PTHR33217">
    <property type="entry name" value="TRANSPOSASE FOR INSERTION SEQUENCE ELEMENT IS1081"/>
    <property type="match status" value="1"/>
</dbReference>
<accession>A0A6S7BPB5</accession>
<dbReference type="Proteomes" id="UP000494365">
    <property type="component" value="Unassembled WGS sequence"/>
</dbReference>
<evidence type="ECO:0000313" key="7">
    <source>
        <dbReference type="EMBL" id="CAB3808422.1"/>
    </source>
</evidence>
<evidence type="ECO:0000256" key="3">
    <source>
        <dbReference type="ARBA" id="ARBA00022578"/>
    </source>
</evidence>
<name>A0A6S7BPB5_9BURK</name>
<keyword evidence="6" id="KW-0814">Transposable element</keyword>